<sequence length="256" mass="27680">MWTSTASKSLKKGFDDAIEIAYGNGQSGELENLSDLFSPRALDGYQQALLTGLDASSDASIDVAWIDKRPIAKLTKNGAGAELGDMMLVVHERDSVGFILKSRACLLEVKQSPDDPIPPVPVTDGKSTKNQFEILSKWPTLYGLKATGTNRTYLLQNVTTHPSATIGGVIAQAWYVAVKPKSKTSVPTAKPWMVAPAVLDANFEHTLGDLFQACAQGSSLNHTVTKDVDVGREFSRGLSAHHVLGPHRSAHQQWKD</sequence>
<dbReference type="AlphaFoldDB" id="A0A0S4VL96"/>
<reference evidence="2" key="1">
    <citation type="submission" date="2015-10" db="EMBL/GenBank/DDBJ databases">
        <authorList>
            <person name="Gilbert D.G."/>
        </authorList>
    </citation>
    <scope>NUCLEOTIDE SEQUENCE</scope>
    <source>
        <strain evidence="2">Phyl III-seqv23</strain>
    </source>
</reference>
<evidence type="ECO:0000313" key="3">
    <source>
        <dbReference type="EMBL" id="CUV38492.1"/>
    </source>
</evidence>
<gene>
    <name evidence="4" type="ORF">RD1301_v1_270019</name>
    <name evidence="1" type="ORF">RUN1744_v1_1160008</name>
    <name evidence="2" type="ORF">TD1301_v1_1200019</name>
    <name evidence="3" type="ORF">TF3108_v1_130019</name>
</gene>
<evidence type="ECO:0000313" key="4">
    <source>
        <dbReference type="EMBL" id="CUV59129.1"/>
    </source>
</evidence>
<accession>A0A0S4VL96</accession>
<evidence type="ECO:0000313" key="2">
    <source>
        <dbReference type="EMBL" id="CUV35050.1"/>
    </source>
</evidence>
<protein>
    <submittedName>
        <fullName evidence="2">Uncharacterized protein</fullName>
    </submittedName>
</protein>
<evidence type="ECO:0000313" key="1">
    <source>
        <dbReference type="EMBL" id="CUV25952.1"/>
    </source>
</evidence>
<dbReference type="EMBL" id="LN899822">
    <property type="protein sequence ID" value="CUV59129.1"/>
    <property type="molecule type" value="Genomic_DNA"/>
</dbReference>
<proteinExistence type="predicted"/>
<name>A0A0S4VL96_RALSL</name>
<organism evidence="2">
    <name type="scientific">Ralstonia solanacearum</name>
    <name type="common">Pseudomonas solanacearum</name>
    <dbReference type="NCBI Taxonomy" id="305"/>
    <lineage>
        <taxon>Bacteria</taxon>
        <taxon>Pseudomonadati</taxon>
        <taxon>Pseudomonadota</taxon>
        <taxon>Betaproteobacteria</taxon>
        <taxon>Burkholderiales</taxon>
        <taxon>Burkholderiaceae</taxon>
        <taxon>Ralstonia</taxon>
        <taxon>Ralstonia solanacearum species complex</taxon>
    </lineage>
</organism>
<dbReference type="EMBL" id="LN899825">
    <property type="protein sequence ID" value="CUV35050.1"/>
    <property type="molecule type" value="Genomic_DNA"/>
</dbReference>
<dbReference type="EMBL" id="LN899823">
    <property type="protein sequence ID" value="CUV25952.1"/>
    <property type="molecule type" value="Genomic_DNA"/>
</dbReference>
<dbReference type="EMBL" id="LN899826">
    <property type="protein sequence ID" value="CUV38492.1"/>
    <property type="molecule type" value="Genomic_DNA"/>
</dbReference>